<organism evidence="3 4">
    <name type="scientific">Boletus edulis BED1</name>
    <dbReference type="NCBI Taxonomy" id="1328754"/>
    <lineage>
        <taxon>Eukaryota</taxon>
        <taxon>Fungi</taxon>
        <taxon>Dikarya</taxon>
        <taxon>Basidiomycota</taxon>
        <taxon>Agaricomycotina</taxon>
        <taxon>Agaricomycetes</taxon>
        <taxon>Agaricomycetidae</taxon>
        <taxon>Boletales</taxon>
        <taxon>Boletineae</taxon>
        <taxon>Boletaceae</taxon>
        <taxon>Boletoideae</taxon>
        <taxon>Boletus</taxon>
    </lineage>
</organism>
<evidence type="ECO:0000256" key="1">
    <source>
        <dbReference type="ARBA" id="ARBA00001917"/>
    </source>
</evidence>
<evidence type="ECO:0000259" key="2">
    <source>
        <dbReference type="Pfam" id="PF01070"/>
    </source>
</evidence>
<name>A0AAD4BAI6_BOLED</name>
<feature type="domain" description="FMN-dependent dehydrogenase" evidence="2">
    <location>
        <begin position="4"/>
        <end position="74"/>
    </location>
</feature>
<dbReference type="InterPro" id="IPR013785">
    <property type="entry name" value="Aldolase_TIM"/>
</dbReference>
<gene>
    <name evidence="3" type="ORF">L210DRAFT_2860362</name>
</gene>
<dbReference type="Pfam" id="PF01070">
    <property type="entry name" value="FMN_dh"/>
    <property type="match status" value="1"/>
</dbReference>
<sequence length="127" mass="13817">MLPKVSIVHKGVATPEDALMRYDYGLAGIVLLNHSGWRLVTARPGIKNLVEIVEALKLWGSRPNPKLEVFADGGPSAVHHRKDNCPWCKNHRSLVHLENRVLGSHIGTFSTTTSSVGILGLTSSSTK</sequence>
<dbReference type="AlphaFoldDB" id="A0AAD4BAI6"/>
<evidence type="ECO:0000313" key="4">
    <source>
        <dbReference type="Proteomes" id="UP001194468"/>
    </source>
</evidence>
<dbReference type="GO" id="GO:0016491">
    <property type="term" value="F:oxidoreductase activity"/>
    <property type="evidence" value="ECO:0007669"/>
    <property type="project" value="InterPro"/>
</dbReference>
<dbReference type="SUPFAM" id="SSF51412">
    <property type="entry name" value="Inosine monophosphate dehydrogenase (IMPDH)"/>
    <property type="match status" value="1"/>
</dbReference>
<accession>A0AAD4BAI6</accession>
<protein>
    <recommendedName>
        <fullName evidence="2">FMN-dependent dehydrogenase domain-containing protein</fullName>
    </recommendedName>
</protein>
<reference evidence="3" key="2">
    <citation type="journal article" date="2020" name="Nat. Commun.">
        <title>Large-scale genome sequencing of mycorrhizal fungi provides insights into the early evolution of symbiotic traits.</title>
        <authorList>
            <person name="Miyauchi S."/>
            <person name="Kiss E."/>
            <person name="Kuo A."/>
            <person name="Drula E."/>
            <person name="Kohler A."/>
            <person name="Sanchez-Garcia M."/>
            <person name="Morin E."/>
            <person name="Andreopoulos B."/>
            <person name="Barry K.W."/>
            <person name="Bonito G."/>
            <person name="Buee M."/>
            <person name="Carver A."/>
            <person name="Chen C."/>
            <person name="Cichocki N."/>
            <person name="Clum A."/>
            <person name="Culley D."/>
            <person name="Crous P.W."/>
            <person name="Fauchery L."/>
            <person name="Girlanda M."/>
            <person name="Hayes R.D."/>
            <person name="Keri Z."/>
            <person name="LaButti K."/>
            <person name="Lipzen A."/>
            <person name="Lombard V."/>
            <person name="Magnuson J."/>
            <person name="Maillard F."/>
            <person name="Murat C."/>
            <person name="Nolan M."/>
            <person name="Ohm R.A."/>
            <person name="Pangilinan J."/>
            <person name="Pereira M.F."/>
            <person name="Perotto S."/>
            <person name="Peter M."/>
            <person name="Pfister S."/>
            <person name="Riley R."/>
            <person name="Sitrit Y."/>
            <person name="Stielow J.B."/>
            <person name="Szollosi G."/>
            <person name="Zifcakova L."/>
            <person name="Stursova M."/>
            <person name="Spatafora J.W."/>
            <person name="Tedersoo L."/>
            <person name="Vaario L.M."/>
            <person name="Yamada A."/>
            <person name="Yan M."/>
            <person name="Wang P."/>
            <person name="Xu J."/>
            <person name="Bruns T."/>
            <person name="Baldrian P."/>
            <person name="Vilgalys R."/>
            <person name="Dunand C."/>
            <person name="Henrissat B."/>
            <person name="Grigoriev I.V."/>
            <person name="Hibbett D."/>
            <person name="Nagy L.G."/>
            <person name="Martin F.M."/>
        </authorList>
    </citation>
    <scope>NUCLEOTIDE SEQUENCE</scope>
    <source>
        <strain evidence="3">BED1</strain>
    </source>
</reference>
<comment type="cofactor">
    <cofactor evidence="1">
        <name>FMN</name>
        <dbReference type="ChEBI" id="CHEBI:58210"/>
    </cofactor>
</comment>
<dbReference type="InterPro" id="IPR000262">
    <property type="entry name" value="FMN-dep_DH"/>
</dbReference>
<comment type="caution">
    <text evidence="3">The sequence shown here is derived from an EMBL/GenBank/DDBJ whole genome shotgun (WGS) entry which is preliminary data.</text>
</comment>
<dbReference type="Proteomes" id="UP001194468">
    <property type="component" value="Unassembled WGS sequence"/>
</dbReference>
<dbReference type="EMBL" id="WHUW01000422">
    <property type="protein sequence ID" value="KAF8414814.1"/>
    <property type="molecule type" value="Genomic_DNA"/>
</dbReference>
<evidence type="ECO:0000313" key="3">
    <source>
        <dbReference type="EMBL" id="KAF8414814.1"/>
    </source>
</evidence>
<reference evidence="3" key="1">
    <citation type="submission" date="2019-10" db="EMBL/GenBank/DDBJ databases">
        <authorList>
            <consortium name="DOE Joint Genome Institute"/>
            <person name="Kuo A."/>
            <person name="Miyauchi S."/>
            <person name="Kiss E."/>
            <person name="Drula E."/>
            <person name="Kohler A."/>
            <person name="Sanchez-Garcia M."/>
            <person name="Andreopoulos B."/>
            <person name="Barry K.W."/>
            <person name="Bonito G."/>
            <person name="Buee M."/>
            <person name="Carver A."/>
            <person name="Chen C."/>
            <person name="Cichocki N."/>
            <person name="Clum A."/>
            <person name="Culley D."/>
            <person name="Crous P.W."/>
            <person name="Fauchery L."/>
            <person name="Girlanda M."/>
            <person name="Hayes R."/>
            <person name="Keri Z."/>
            <person name="LaButti K."/>
            <person name="Lipzen A."/>
            <person name="Lombard V."/>
            <person name="Magnuson J."/>
            <person name="Maillard F."/>
            <person name="Morin E."/>
            <person name="Murat C."/>
            <person name="Nolan M."/>
            <person name="Ohm R."/>
            <person name="Pangilinan J."/>
            <person name="Pereira M."/>
            <person name="Perotto S."/>
            <person name="Peter M."/>
            <person name="Riley R."/>
            <person name="Sitrit Y."/>
            <person name="Stielow B."/>
            <person name="Szollosi G."/>
            <person name="Zifcakova L."/>
            <person name="Stursova M."/>
            <person name="Spatafora J.W."/>
            <person name="Tedersoo L."/>
            <person name="Vaario L.-M."/>
            <person name="Yamada A."/>
            <person name="Yan M."/>
            <person name="Wang P."/>
            <person name="Xu J."/>
            <person name="Bruns T."/>
            <person name="Baldrian P."/>
            <person name="Vilgalys R."/>
            <person name="Henrissat B."/>
            <person name="Grigoriev I.V."/>
            <person name="Hibbett D."/>
            <person name="Nagy L.G."/>
            <person name="Martin F.M."/>
        </authorList>
    </citation>
    <scope>NUCLEOTIDE SEQUENCE</scope>
    <source>
        <strain evidence="3">BED1</strain>
    </source>
</reference>
<keyword evidence="4" id="KW-1185">Reference proteome</keyword>
<proteinExistence type="predicted"/>
<dbReference type="Gene3D" id="3.20.20.70">
    <property type="entry name" value="Aldolase class I"/>
    <property type="match status" value="1"/>
</dbReference>